<name>A0A812VT38_SYMPI</name>
<feature type="transmembrane region" description="Helical" evidence="1">
    <location>
        <begin position="44"/>
        <end position="67"/>
    </location>
</feature>
<feature type="transmembrane region" description="Helical" evidence="1">
    <location>
        <begin position="106"/>
        <end position="128"/>
    </location>
</feature>
<evidence type="ECO:0000256" key="1">
    <source>
        <dbReference type="SAM" id="Phobius"/>
    </source>
</evidence>
<sequence>MHSGYPSDASYNYGAAHAFQGDAKNGVAKSPFGRAQRRSINLPALALCLVLPWLIFTLVYSLCSLSLHYTSPGLVTAGIALAGAVVLLLAYSALQNLRSGEDGQSTWYFFLFLCSAANLALAVVLGNMNYRSNLVPFMDVNNMNEYDMINPAESKGNQLMDAGRVHFIPEAKLDIAHSMGFRNLDTYCVAPIASGEQDNYDFWAVGLNCCSGHVADFHCGEFNNPTAHSGLRLMRDDLRSYFRLAVQQAEAAYNIRANHPIFFYWMQDPATEISAYESAAYTNWMVGVFVALGVQLLLVVVATVAFAKLS</sequence>
<gene>
    <name evidence="2" type="primary">CELF4</name>
    <name evidence="2" type="ORF">SPIL2461_LOCUS16807</name>
</gene>
<protein>
    <submittedName>
        <fullName evidence="2">CELF4 protein</fullName>
    </submittedName>
</protein>
<keyword evidence="1" id="KW-1133">Transmembrane helix</keyword>
<keyword evidence="1" id="KW-0472">Membrane</keyword>
<keyword evidence="1" id="KW-0812">Transmembrane</keyword>
<dbReference type="AlphaFoldDB" id="A0A812VT38"/>
<dbReference type="EMBL" id="CAJNIZ010042761">
    <property type="protein sequence ID" value="CAE7636938.1"/>
    <property type="molecule type" value="Genomic_DNA"/>
</dbReference>
<dbReference type="OrthoDB" id="421888at2759"/>
<comment type="caution">
    <text evidence="2">The sequence shown here is derived from an EMBL/GenBank/DDBJ whole genome shotgun (WGS) entry which is preliminary data.</text>
</comment>
<organism evidence="2 3">
    <name type="scientific">Symbiodinium pilosum</name>
    <name type="common">Dinoflagellate</name>
    <dbReference type="NCBI Taxonomy" id="2952"/>
    <lineage>
        <taxon>Eukaryota</taxon>
        <taxon>Sar</taxon>
        <taxon>Alveolata</taxon>
        <taxon>Dinophyceae</taxon>
        <taxon>Suessiales</taxon>
        <taxon>Symbiodiniaceae</taxon>
        <taxon>Symbiodinium</taxon>
    </lineage>
</organism>
<evidence type="ECO:0000313" key="2">
    <source>
        <dbReference type="EMBL" id="CAE7636938.1"/>
    </source>
</evidence>
<proteinExistence type="predicted"/>
<accession>A0A812VT38</accession>
<reference evidence="2" key="1">
    <citation type="submission" date="2021-02" db="EMBL/GenBank/DDBJ databases">
        <authorList>
            <person name="Dougan E. K."/>
            <person name="Rhodes N."/>
            <person name="Thang M."/>
            <person name="Chan C."/>
        </authorList>
    </citation>
    <scope>NUCLEOTIDE SEQUENCE</scope>
</reference>
<dbReference type="Proteomes" id="UP000649617">
    <property type="component" value="Unassembled WGS sequence"/>
</dbReference>
<feature type="transmembrane region" description="Helical" evidence="1">
    <location>
        <begin position="284"/>
        <end position="307"/>
    </location>
</feature>
<evidence type="ECO:0000313" key="3">
    <source>
        <dbReference type="Proteomes" id="UP000649617"/>
    </source>
</evidence>
<feature type="transmembrane region" description="Helical" evidence="1">
    <location>
        <begin position="73"/>
        <end position="94"/>
    </location>
</feature>
<keyword evidence="3" id="KW-1185">Reference proteome</keyword>